<dbReference type="InterPro" id="IPR000755">
    <property type="entry name" value="A_A_dipeptidase"/>
</dbReference>
<evidence type="ECO:0000256" key="1">
    <source>
        <dbReference type="ARBA" id="ARBA00001362"/>
    </source>
</evidence>
<feature type="chain" id="PRO_5046038952" description="D-alanyl-D-alanine dipeptidase" evidence="11">
    <location>
        <begin position="26"/>
        <end position="226"/>
    </location>
</feature>
<comment type="function">
    <text evidence="9 10">Catalyzes hydrolysis of the D-alanyl-D-alanine dipeptide.</text>
</comment>
<dbReference type="Gene3D" id="3.30.1380.10">
    <property type="match status" value="1"/>
</dbReference>
<keyword evidence="4 9" id="KW-0378">Hydrolase</keyword>
<feature type="binding site" evidence="9">
    <location>
        <position position="139"/>
    </location>
    <ligand>
        <name>Zn(2+)</name>
        <dbReference type="ChEBI" id="CHEBI:29105"/>
        <note>catalytic</note>
    </ligand>
</feature>
<keyword evidence="2 9" id="KW-0645">Protease</keyword>
<proteinExistence type="inferred from homology"/>
<dbReference type="SUPFAM" id="SSF55166">
    <property type="entry name" value="Hedgehog/DD-peptidase"/>
    <property type="match status" value="1"/>
</dbReference>
<keyword evidence="13" id="KW-1185">Reference proteome</keyword>
<dbReference type="PANTHER" id="PTHR43126:SF1">
    <property type="entry name" value="D-ALANYL-D-ALANINE DIPEPTIDASE"/>
    <property type="match status" value="1"/>
</dbReference>
<dbReference type="EMBL" id="JADBEO010000016">
    <property type="protein sequence ID" value="MDR4306825.1"/>
    <property type="molecule type" value="Genomic_DNA"/>
</dbReference>
<sequence length="226" mass="24372">MSMRMKAVAPALVCLTVASAAAAHAQSSLVCLRDVAPTVAQDMRYAGPNNFTGDPVPGYDAAECWLARPAAEALAKVQAEMEKAGKTLIVYDCYRPVRAVRHFLAWAKRQGDKRDPAYFPRVDGSKLVEQGYIAARSAHSTGLAVDLTFGDPNTKEPVDTGGLFDLFDYISHTNAKVSAEARANRNMLVGAMAKAGFTNYAAEWWHYGFKGSAPQQDVPVKACGAR</sequence>
<comment type="catalytic activity">
    <reaction evidence="1 9 10">
        <text>D-alanyl-D-alanine + H2O = 2 D-alanine</text>
        <dbReference type="Rhea" id="RHEA:20661"/>
        <dbReference type="ChEBI" id="CHEBI:15377"/>
        <dbReference type="ChEBI" id="CHEBI:57416"/>
        <dbReference type="ChEBI" id="CHEBI:57822"/>
        <dbReference type="EC" id="3.4.13.22"/>
    </reaction>
</comment>
<feature type="binding site" evidence="9">
    <location>
        <position position="206"/>
    </location>
    <ligand>
        <name>Zn(2+)</name>
        <dbReference type="ChEBI" id="CHEBI:29105"/>
        <note>catalytic</note>
    </ligand>
</feature>
<evidence type="ECO:0000313" key="12">
    <source>
        <dbReference type="EMBL" id="MDR4306825.1"/>
    </source>
</evidence>
<keyword evidence="7 9" id="KW-0482">Metalloprotease</keyword>
<evidence type="ECO:0000256" key="5">
    <source>
        <dbReference type="ARBA" id="ARBA00022833"/>
    </source>
</evidence>
<accession>A0ABU1DFE1</accession>
<keyword evidence="8 10" id="KW-0961">Cell wall biogenesis/degradation</keyword>
<comment type="similarity">
    <text evidence="9 10">Belongs to the peptidase M15D family.</text>
</comment>
<keyword evidence="6 9" id="KW-0224">Dipeptidase</keyword>
<evidence type="ECO:0000256" key="11">
    <source>
        <dbReference type="SAM" id="SignalP"/>
    </source>
</evidence>
<name>A0ABU1DFE1_9HYPH</name>
<comment type="cofactor">
    <cofactor evidence="9">
        <name>Zn(2+)</name>
        <dbReference type="ChEBI" id="CHEBI:29105"/>
    </cofactor>
    <text evidence="9">Binds 1 zinc ion per subunit.</text>
</comment>
<evidence type="ECO:0000256" key="8">
    <source>
        <dbReference type="ARBA" id="ARBA00023316"/>
    </source>
</evidence>
<dbReference type="HAMAP" id="MF_01924">
    <property type="entry name" value="A_A_dipeptidase"/>
    <property type="match status" value="1"/>
</dbReference>
<dbReference type="PIRSF" id="PIRSF026671">
    <property type="entry name" value="AA_dipeptidase"/>
    <property type="match status" value="1"/>
</dbReference>
<reference evidence="12" key="1">
    <citation type="submission" date="2020-10" db="EMBL/GenBank/DDBJ databases">
        <authorList>
            <person name="Abbas A."/>
            <person name="Razzaq R."/>
            <person name="Waqas M."/>
            <person name="Abbas N."/>
            <person name="Nielsen T.K."/>
            <person name="Hansen L.H."/>
            <person name="Hussain S."/>
            <person name="Shahid M."/>
        </authorList>
    </citation>
    <scope>NUCLEOTIDE SEQUENCE</scope>
    <source>
        <strain evidence="12">S14</strain>
    </source>
</reference>
<dbReference type="EC" id="3.4.13.22" evidence="9 10"/>
<evidence type="ECO:0000256" key="6">
    <source>
        <dbReference type="ARBA" id="ARBA00022997"/>
    </source>
</evidence>
<protein>
    <recommendedName>
        <fullName evidence="9 10">D-alanyl-D-alanine dipeptidase</fullName>
        <shortName evidence="9 10">D-Ala-D-Ala dipeptidase</shortName>
        <ecNumber evidence="9 10">3.4.13.22</ecNumber>
    </recommendedName>
</protein>
<keyword evidence="5 9" id="KW-0862">Zinc</keyword>
<evidence type="ECO:0000256" key="3">
    <source>
        <dbReference type="ARBA" id="ARBA00022723"/>
    </source>
</evidence>
<comment type="caution">
    <text evidence="12">The sequence shown here is derived from an EMBL/GenBank/DDBJ whole genome shotgun (WGS) entry which is preliminary data.</text>
</comment>
<organism evidence="12 13">
    <name type="scientific">Chelatococcus sambhunathii</name>
    <dbReference type="NCBI Taxonomy" id="363953"/>
    <lineage>
        <taxon>Bacteria</taxon>
        <taxon>Pseudomonadati</taxon>
        <taxon>Pseudomonadota</taxon>
        <taxon>Alphaproteobacteria</taxon>
        <taxon>Hyphomicrobiales</taxon>
        <taxon>Chelatococcaceae</taxon>
        <taxon>Chelatococcus</taxon>
    </lineage>
</organism>
<evidence type="ECO:0000256" key="9">
    <source>
        <dbReference type="HAMAP-Rule" id="MF_01924"/>
    </source>
</evidence>
<dbReference type="CDD" id="cd14817">
    <property type="entry name" value="D-Ala-D-Ala_dipeptidase_VanX"/>
    <property type="match status" value="1"/>
</dbReference>
<dbReference type="Pfam" id="PF01427">
    <property type="entry name" value="Peptidase_M15"/>
    <property type="match status" value="1"/>
</dbReference>
<evidence type="ECO:0000256" key="4">
    <source>
        <dbReference type="ARBA" id="ARBA00022801"/>
    </source>
</evidence>
<gene>
    <name evidence="9" type="primary">ddpX</name>
    <name evidence="12" type="ORF">IHQ68_09360</name>
</gene>
<feature type="binding site" evidence="9">
    <location>
        <position position="146"/>
    </location>
    <ligand>
        <name>Zn(2+)</name>
        <dbReference type="ChEBI" id="CHEBI:29105"/>
        <note>catalytic</note>
    </ligand>
</feature>
<keyword evidence="11" id="KW-0732">Signal</keyword>
<dbReference type="InterPro" id="IPR009045">
    <property type="entry name" value="Zn_M74/Hedgehog-like"/>
</dbReference>
<feature type="active site" description="Proton donor/acceptor" evidence="9">
    <location>
        <position position="203"/>
    </location>
</feature>
<evidence type="ECO:0000256" key="2">
    <source>
        <dbReference type="ARBA" id="ARBA00022670"/>
    </source>
</evidence>
<keyword evidence="3 9" id="KW-0479">Metal-binding</keyword>
<dbReference type="Proteomes" id="UP001181622">
    <property type="component" value="Unassembled WGS sequence"/>
</dbReference>
<dbReference type="PANTHER" id="PTHR43126">
    <property type="entry name" value="D-ALANYL-D-ALANINE DIPEPTIDASE"/>
    <property type="match status" value="1"/>
</dbReference>
<feature type="signal peptide" evidence="11">
    <location>
        <begin position="1"/>
        <end position="25"/>
    </location>
</feature>
<feature type="site" description="Transition state stabilizer" evidence="9">
    <location>
        <position position="95"/>
    </location>
</feature>
<evidence type="ECO:0000313" key="13">
    <source>
        <dbReference type="Proteomes" id="UP001181622"/>
    </source>
</evidence>
<evidence type="ECO:0000256" key="10">
    <source>
        <dbReference type="PIRNR" id="PIRNR026671"/>
    </source>
</evidence>
<evidence type="ECO:0000256" key="7">
    <source>
        <dbReference type="ARBA" id="ARBA00023049"/>
    </source>
</evidence>